<protein>
    <submittedName>
        <fullName evidence="1">Formate dehydrogenase delta subunit</fullName>
    </submittedName>
</protein>
<dbReference type="RefSeq" id="WP_091471651.1">
    <property type="nucleotide sequence ID" value="NZ_FNFX01000003.1"/>
</dbReference>
<evidence type="ECO:0000313" key="1">
    <source>
        <dbReference type="EMBL" id="SDK55419.1"/>
    </source>
</evidence>
<dbReference type="Proteomes" id="UP000198629">
    <property type="component" value="Unassembled WGS sequence"/>
</dbReference>
<organism evidence="1 2">
    <name type="scientific">Methylophilus rhizosphaerae</name>
    <dbReference type="NCBI Taxonomy" id="492660"/>
    <lineage>
        <taxon>Bacteria</taxon>
        <taxon>Pseudomonadati</taxon>
        <taxon>Pseudomonadota</taxon>
        <taxon>Betaproteobacteria</taxon>
        <taxon>Nitrosomonadales</taxon>
        <taxon>Methylophilaceae</taxon>
        <taxon>Methylophilus</taxon>
    </lineage>
</organism>
<dbReference type="InterPro" id="IPR021074">
    <property type="entry name" value="Formate_DH_dsu"/>
</dbReference>
<proteinExistence type="predicted"/>
<keyword evidence="2" id="KW-1185">Reference proteome</keyword>
<reference evidence="2" key="1">
    <citation type="submission" date="2016-10" db="EMBL/GenBank/DDBJ databases">
        <authorList>
            <person name="Varghese N."/>
            <person name="Submissions S."/>
        </authorList>
    </citation>
    <scope>NUCLEOTIDE SEQUENCE [LARGE SCALE GENOMIC DNA]</scope>
    <source>
        <strain evidence="2">CBMB127</strain>
    </source>
</reference>
<dbReference type="EMBL" id="FNFX01000003">
    <property type="protein sequence ID" value="SDK55419.1"/>
    <property type="molecule type" value="Genomic_DNA"/>
</dbReference>
<dbReference type="AlphaFoldDB" id="A0A1G9CUW2"/>
<dbReference type="Pfam" id="PF11390">
    <property type="entry name" value="FdsD"/>
    <property type="match status" value="1"/>
</dbReference>
<accession>A0A1G9CUW2</accession>
<dbReference type="STRING" id="492660.SAMN05192566_1634"/>
<gene>
    <name evidence="1" type="ORF">SAMN05192566_1634</name>
</gene>
<dbReference type="OrthoDB" id="8527650at2"/>
<evidence type="ECO:0000313" key="2">
    <source>
        <dbReference type="Proteomes" id="UP000198629"/>
    </source>
</evidence>
<name>A0A1G9CUW2_9PROT</name>
<sequence length="72" mass="8070">MEVEKLIHMANQIGDFFEAVPDEEEAKVEIAGHLKKFWNSIMIKSIVAHVQQQQGAGLHPQVIAAIQQHIQA</sequence>